<dbReference type="Pfam" id="PF22645">
    <property type="entry name" value="GKRP_SIS_N"/>
    <property type="match status" value="1"/>
</dbReference>
<comment type="subunit">
    <text evidence="3">Homodimer.</text>
</comment>
<dbReference type="NCBIfam" id="TIGR00274">
    <property type="entry name" value="N-acetylmuramic acid 6-phosphate etherase"/>
    <property type="match status" value="1"/>
</dbReference>
<comment type="pathway">
    <text evidence="3">Amino-sugar metabolism; N-acetylmuramate degradation.</text>
</comment>
<proteinExistence type="inferred from homology"/>
<dbReference type="CDD" id="cd05007">
    <property type="entry name" value="SIS_Etherase"/>
    <property type="match status" value="1"/>
</dbReference>
<dbReference type="PROSITE" id="PS50012">
    <property type="entry name" value="RCC1_3"/>
    <property type="match status" value="1"/>
</dbReference>
<dbReference type="InterPro" id="IPR005488">
    <property type="entry name" value="Etherase_MurQ"/>
</dbReference>
<dbReference type="EMBL" id="JAVDQG010000003">
    <property type="protein sequence ID" value="MDR6225409.1"/>
    <property type="molecule type" value="Genomic_DNA"/>
</dbReference>
<dbReference type="InterPro" id="IPR001347">
    <property type="entry name" value="SIS_dom"/>
</dbReference>
<dbReference type="RefSeq" id="WP_309864070.1">
    <property type="nucleotide sequence ID" value="NZ_JAVDQG010000003.1"/>
</dbReference>
<dbReference type="InterPro" id="IPR000408">
    <property type="entry name" value="Reg_chr_condens"/>
</dbReference>
<dbReference type="PROSITE" id="PS01272">
    <property type="entry name" value="GCKR"/>
    <property type="match status" value="1"/>
</dbReference>
<dbReference type="EC" id="4.2.1.126" evidence="3"/>
<dbReference type="InterPro" id="IPR046348">
    <property type="entry name" value="SIS_dom_sf"/>
</dbReference>
<reference evidence="5 6" key="1">
    <citation type="submission" date="2023-07" db="EMBL/GenBank/DDBJ databases">
        <title>Genomic Encyclopedia of Type Strains, Phase IV (KMG-IV): sequencing the most valuable type-strain genomes for metagenomic binning, comparative biology and taxonomic classification.</title>
        <authorList>
            <person name="Goeker M."/>
        </authorList>
    </citation>
    <scope>NUCLEOTIDE SEQUENCE [LARGE SCALE GENOMIC DNA]</scope>
    <source>
        <strain evidence="5 6">DSM 45903</strain>
    </source>
</reference>
<gene>
    <name evidence="3" type="primary">murQ</name>
    <name evidence="5" type="ORF">JOE21_001407</name>
</gene>
<protein>
    <recommendedName>
        <fullName evidence="3">N-acetylmuramic acid 6-phosphate etherase</fullName>
        <shortName evidence="3">MurNAc-6-P etherase</shortName>
        <ecNumber evidence="3">4.2.1.126</ecNumber>
    </recommendedName>
    <alternativeName>
        <fullName evidence="3">N-acetylmuramic acid 6-phosphate hydrolase</fullName>
    </alternativeName>
    <alternativeName>
        <fullName evidence="3">N-acetylmuramic acid 6-phosphate lyase</fullName>
    </alternativeName>
</protein>
<organism evidence="5 6">
    <name type="scientific">Desmospora profundinema</name>
    <dbReference type="NCBI Taxonomy" id="1571184"/>
    <lineage>
        <taxon>Bacteria</taxon>
        <taxon>Bacillati</taxon>
        <taxon>Bacillota</taxon>
        <taxon>Bacilli</taxon>
        <taxon>Bacillales</taxon>
        <taxon>Thermoactinomycetaceae</taxon>
        <taxon>Desmospora</taxon>
    </lineage>
</organism>
<comment type="miscellaneous">
    <text evidence="3">A lyase-type mechanism (elimination/hydration) is suggested for the cleavage of the lactyl ether bond of MurNAc 6-phosphate, with the formation of an alpha,beta-unsaturated aldehyde intermediate with (E)-stereochemistry, followed by the syn addition of water to give product.</text>
</comment>
<evidence type="ECO:0000256" key="2">
    <source>
        <dbReference type="ARBA" id="ARBA00023277"/>
    </source>
</evidence>
<comment type="caution">
    <text evidence="5">The sequence shown here is derived from an EMBL/GenBank/DDBJ whole genome shotgun (WGS) entry which is preliminary data.</text>
</comment>
<dbReference type="PROSITE" id="PS51464">
    <property type="entry name" value="SIS"/>
    <property type="match status" value="1"/>
</dbReference>
<dbReference type="Gene3D" id="1.10.8.1080">
    <property type="match status" value="1"/>
</dbReference>
<dbReference type="SUPFAM" id="SSF53697">
    <property type="entry name" value="SIS domain"/>
    <property type="match status" value="1"/>
</dbReference>
<dbReference type="PANTHER" id="PTHR10088:SF4">
    <property type="entry name" value="GLUCOKINASE REGULATORY PROTEIN"/>
    <property type="match status" value="1"/>
</dbReference>
<dbReference type="InterPro" id="IPR040190">
    <property type="entry name" value="MURQ/GCKR"/>
</dbReference>
<dbReference type="PANTHER" id="PTHR10088">
    <property type="entry name" value="GLUCOKINASE REGULATORY PROTEIN"/>
    <property type="match status" value="1"/>
</dbReference>
<dbReference type="HAMAP" id="MF_00068">
    <property type="entry name" value="MurQ"/>
    <property type="match status" value="1"/>
</dbReference>
<dbReference type="NCBIfam" id="NF003915">
    <property type="entry name" value="PRK05441.1"/>
    <property type="match status" value="1"/>
</dbReference>
<dbReference type="InterPro" id="IPR005486">
    <property type="entry name" value="Glucokinase_regulatory_CS"/>
</dbReference>
<evidence type="ECO:0000313" key="6">
    <source>
        <dbReference type="Proteomes" id="UP001185012"/>
    </source>
</evidence>
<comment type="function">
    <text evidence="3">Specifically catalyzes the cleavage of the D-lactyl ether substituent of MurNAc 6-phosphate, producing GlcNAc 6-phosphate and D-lactate.</text>
</comment>
<feature type="active site" evidence="3">
    <location>
        <position position="116"/>
    </location>
</feature>
<comment type="similarity">
    <text evidence="3">Belongs to the GCKR-like family. MurNAc-6-P etherase subfamily.</text>
</comment>
<evidence type="ECO:0000256" key="1">
    <source>
        <dbReference type="ARBA" id="ARBA00023239"/>
    </source>
</evidence>
<keyword evidence="1 3" id="KW-0456">Lyase</keyword>
<dbReference type="Proteomes" id="UP001185012">
    <property type="component" value="Unassembled WGS sequence"/>
</dbReference>
<sequence>MKPNEFEAKTEQVHPDTRELDKMDTRQIVQVMNEEDRRIAGAIKPILPDIARAIDRITDTIRHGGRLFYIGAGTSGRLGVLDASECPPTFGTDPNLVQGIIAGGDHALRFPVEGAEDSPEAGKQDLIQRSFSDHDFLVGIAASGNTPYVRGALKYAHDRGAATAAITCNPGSPAGRLADIPLEVDTGPEILMGSTRLKAGTAQKMILNMLSTGTMVRLGKTYQNLMVDLIPSNDKLCKRARRIVEMATGSTPMEVKRALAACGGETKTAIVMLLTGCTTSVARERLRQAEGRVRDALV</sequence>
<evidence type="ECO:0000256" key="3">
    <source>
        <dbReference type="HAMAP-Rule" id="MF_00068"/>
    </source>
</evidence>
<evidence type="ECO:0000259" key="4">
    <source>
        <dbReference type="PROSITE" id="PS51464"/>
    </source>
</evidence>
<dbReference type="Gene3D" id="3.40.50.10490">
    <property type="entry name" value="Glucose-6-phosphate isomerase like protein, domain 1"/>
    <property type="match status" value="2"/>
</dbReference>
<dbReference type="GO" id="GO:0016829">
    <property type="term" value="F:lyase activity"/>
    <property type="evidence" value="ECO:0007669"/>
    <property type="project" value="UniProtKB-KW"/>
</dbReference>
<dbReference type="NCBIfam" id="NF009222">
    <property type="entry name" value="PRK12570.1"/>
    <property type="match status" value="1"/>
</dbReference>
<keyword evidence="2 3" id="KW-0119">Carbohydrate metabolism</keyword>
<feature type="active site" description="Proton donor" evidence="3">
    <location>
        <position position="85"/>
    </location>
</feature>
<keyword evidence="6" id="KW-1185">Reference proteome</keyword>
<name>A0ABU1IKV8_9BACL</name>
<comment type="catalytic activity">
    <reaction evidence="3">
        <text>N-acetyl-D-muramate 6-phosphate + H2O = N-acetyl-D-glucosamine 6-phosphate + (R)-lactate</text>
        <dbReference type="Rhea" id="RHEA:26410"/>
        <dbReference type="ChEBI" id="CHEBI:15377"/>
        <dbReference type="ChEBI" id="CHEBI:16004"/>
        <dbReference type="ChEBI" id="CHEBI:57513"/>
        <dbReference type="ChEBI" id="CHEBI:58722"/>
        <dbReference type="EC" id="4.2.1.126"/>
    </reaction>
</comment>
<feature type="domain" description="SIS" evidence="4">
    <location>
        <begin position="57"/>
        <end position="220"/>
    </location>
</feature>
<accession>A0ABU1IKV8</accession>
<evidence type="ECO:0000313" key="5">
    <source>
        <dbReference type="EMBL" id="MDR6225409.1"/>
    </source>
</evidence>